<name>A0A4R2J3B7_9PSEU</name>
<evidence type="ECO:0000313" key="2">
    <source>
        <dbReference type="Proteomes" id="UP000295680"/>
    </source>
</evidence>
<accession>A0A4R2J3B7</accession>
<sequence length="84" mass="9195">MPGTWLDPPPGGARPALARTRALGRPCDDSTAVSRTVRWPARAGLVAGIAALIQTDTRIHLIGLLSHVVYSLRKMIWFVPDFYV</sequence>
<proteinExistence type="predicted"/>
<evidence type="ECO:0000313" key="1">
    <source>
        <dbReference type="EMBL" id="TCO52971.1"/>
    </source>
</evidence>
<comment type="caution">
    <text evidence="1">The sequence shown here is derived from an EMBL/GenBank/DDBJ whole genome shotgun (WGS) entry which is preliminary data.</text>
</comment>
<organism evidence="1 2">
    <name type="scientific">Actinocrispum wychmicini</name>
    <dbReference type="NCBI Taxonomy" id="1213861"/>
    <lineage>
        <taxon>Bacteria</taxon>
        <taxon>Bacillati</taxon>
        <taxon>Actinomycetota</taxon>
        <taxon>Actinomycetes</taxon>
        <taxon>Pseudonocardiales</taxon>
        <taxon>Pseudonocardiaceae</taxon>
        <taxon>Actinocrispum</taxon>
    </lineage>
</organism>
<dbReference type="Proteomes" id="UP000295680">
    <property type="component" value="Unassembled WGS sequence"/>
</dbReference>
<keyword evidence="2" id="KW-1185">Reference proteome</keyword>
<dbReference type="AlphaFoldDB" id="A0A4R2J3B7"/>
<reference evidence="1 2" key="1">
    <citation type="submission" date="2019-03" db="EMBL/GenBank/DDBJ databases">
        <title>Genomic Encyclopedia of Type Strains, Phase IV (KMG-IV): sequencing the most valuable type-strain genomes for metagenomic binning, comparative biology and taxonomic classification.</title>
        <authorList>
            <person name="Goeker M."/>
        </authorList>
    </citation>
    <scope>NUCLEOTIDE SEQUENCE [LARGE SCALE GENOMIC DNA]</scope>
    <source>
        <strain evidence="1 2">DSM 45934</strain>
    </source>
</reference>
<protein>
    <submittedName>
        <fullName evidence="1">Uncharacterized protein</fullName>
    </submittedName>
</protein>
<dbReference type="EMBL" id="SLWS01000011">
    <property type="protein sequence ID" value="TCO52971.1"/>
    <property type="molecule type" value="Genomic_DNA"/>
</dbReference>
<gene>
    <name evidence="1" type="ORF">EV192_111165</name>
</gene>